<dbReference type="Gene3D" id="2.30.110.50">
    <property type="match status" value="1"/>
</dbReference>
<dbReference type="Gene3D" id="3.55.50.10">
    <property type="entry name" value="Baseplate protein-like domains"/>
    <property type="match status" value="1"/>
</dbReference>
<reference evidence="4 5" key="1">
    <citation type="submission" date="2019-09" db="EMBL/GenBank/DDBJ databases">
        <title>Sulfurimonas gotlandica sp. nov., a chemoautotrophic and psychrotolerant epsilonproteobacterium isolated from a pelagic redoxcline, and an emended description of the genus Sulfurimonas.</title>
        <authorList>
            <person name="Wang S."/>
            <person name="Jiang L."/>
            <person name="Shao S."/>
        </authorList>
    </citation>
    <scope>NUCLEOTIDE SEQUENCE [LARGE SCALE GENOMIC DNA]</scope>
    <source>
        <strain evidence="4 5">GYSZ_1</strain>
    </source>
</reference>
<dbReference type="InterPro" id="IPR037026">
    <property type="entry name" value="Vgr_OB-fold_dom_sf"/>
</dbReference>
<evidence type="ECO:0000256" key="1">
    <source>
        <dbReference type="ARBA" id="ARBA00005558"/>
    </source>
</evidence>
<dbReference type="Gene3D" id="2.40.50.230">
    <property type="entry name" value="Gp5 N-terminal domain"/>
    <property type="match status" value="1"/>
</dbReference>
<keyword evidence="5" id="KW-1185">Reference proteome</keyword>
<dbReference type="OrthoDB" id="5315716at2"/>
<feature type="domain" description="Gp5/Type VI secretion system Vgr C-terminal trimerisation" evidence="3">
    <location>
        <begin position="484"/>
        <end position="591"/>
    </location>
</feature>
<feature type="domain" description="Gp5/Type VI secretion system Vgr protein OB-fold" evidence="2">
    <location>
        <begin position="400"/>
        <end position="462"/>
    </location>
</feature>
<dbReference type="KEGG" id="sulg:FJR48_11785"/>
<dbReference type="EMBL" id="CP043617">
    <property type="protein sequence ID" value="QFR50369.1"/>
    <property type="molecule type" value="Genomic_DNA"/>
</dbReference>
<dbReference type="NCBIfam" id="TIGR03361">
    <property type="entry name" value="VI_Rhs_Vgr"/>
    <property type="match status" value="1"/>
</dbReference>
<evidence type="ECO:0000259" key="2">
    <source>
        <dbReference type="Pfam" id="PF04717"/>
    </source>
</evidence>
<protein>
    <submittedName>
        <fullName evidence="4">Type VI secretion system tip protein VgrG</fullName>
    </submittedName>
</protein>
<evidence type="ECO:0000313" key="4">
    <source>
        <dbReference type="EMBL" id="QFR50369.1"/>
    </source>
</evidence>
<dbReference type="RefSeq" id="WP_152308317.1">
    <property type="nucleotide sequence ID" value="NZ_CP043617.1"/>
</dbReference>
<evidence type="ECO:0000259" key="3">
    <source>
        <dbReference type="Pfam" id="PF22178"/>
    </source>
</evidence>
<dbReference type="Pfam" id="PF04717">
    <property type="entry name" value="Phage_base_V"/>
    <property type="match status" value="1"/>
</dbReference>
<organism evidence="4 5">
    <name type="scientific">Sulfurimonas lithotrophica</name>
    <dbReference type="NCBI Taxonomy" id="2590022"/>
    <lineage>
        <taxon>Bacteria</taxon>
        <taxon>Pseudomonadati</taxon>
        <taxon>Campylobacterota</taxon>
        <taxon>Epsilonproteobacteria</taxon>
        <taxon>Campylobacterales</taxon>
        <taxon>Sulfurimonadaceae</taxon>
        <taxon>Sulfurimonas</taxon>
    </lineage>
</organism>
<dbReference type="Pfam" id="PF22178">
    <property type="entry name" value="Gp5_trimer_C"/>
    <property type="match status" value="1"/>
</dbReference>
<dbReference type="AlphaFoldDB" id="A0A5P8P3V2"/>
<name>A0A5P8P3V2_9BACT</name>
<gene>
    <name evidence="4" type="primary">tssI</name>
    <name evidence="4" type="ORF">FJR48_11785</name>
</gene>
<dbReference type="Gene3D" id="4.10.220.110">
    <property type="match status" value="1"/>
</dbReference>
<dbReference type="SUPFAM" id="SSF69255">
    <property type="entry name" value="gp5 N-terminal domain-like"/>
    <property type="match status" value="1"/>
</dbReference>
<dbReference type="InterPro" id="IPR006531">
    <property type="entry name" value="Gp5/Vgr_OB"/>
</dbReference>
<accession>A0A5P8P3V2</accession>
<sequence>MVKKLRTNFHQEVKAKILLKDKNYSIYELEGYSGVNQAYEYEVVFVSEVELSVEELVDTDAQVTLTDVRDFNEVKEIYGKVYEAKEDSVVASRYLYKIKVVSPLYYLRLNSGYEIFLDKKVPDIISEIINRYTHLLNINIDVKLDLQNAPVREYTTRYNQTPLEFITMLCEDEGYSLIIDYSSNDPYTIVLCELNNHASVYKEPLDAEFNKSKRFSPSHAVNNFYDYDKPSLDMSTQIGNSMQSSMADNSKTAQLREDLKLYDDKDELNELNESLYKDLKRYSQIDSQRGYVDSFEIQGHSKELSLKDSSIVTLHNEKELKQEEVIITEVEYQAKFPNTLEEYAEDIQDGTLQYYTHFKAIPSDVIYKPQRTINKPKINGVLSATVANSSKPNESANEIDVDNKARVRVLFHFEKNKTLSTYLRVMQPFAGDNYGFLFLPRVNSEVLVGFKNGNPNEPIILKTLPNAENKQAHKLPSKKNNSYIRTASTPAYEDSLGYNEINFDDTKENELLFIRAQRDYEIYAKHNFTMDVENNKSVKQTNKTDDVKNNFTQTVGNNSDRTVKANDIKTVTKEEVHTVKENKLQNIKKDYTTIVQQTKREFIEQDVVDEIKEVLHTYIEGDVTDKYLENFFIQVGKEMGVNLEGSLHIDTSSVKAESATTTQIEATEGISLKCGGNTLTIDSSGIHFNTSNFLDNSGSDGVVAHHVGIEGEVINTHLANRHGDYITKTVEDLVYVNATSTLPSGQAVEATLNIFDKDGNKLATKTLSSNVTDGKVSQEFNLEELKEQNKINIKDIYELKGLISW</sequence>
<dbReference type="InterPro" id="IPR006533">
    <property type="entry name" value="T6SS_Vgr_RhsGE"/>
</dbReference>
<dbReference type="NCBIfam" id="TIGR01646">
    <property type="entry name" value="vgr_GE"/>
    <property type="match status" value="1"/>
</dbReference>
<evidence type="ECO:0000313" key="5">
    <source>
        <dbReference type="Proteomes" id="UP000326944"/>
    </source>
</evidence>
<dbReference type="InterPro" id="IPR017847">
    <property type="entry name" value="T6SS_RhsGE_Vgr_subset"/>
</dbReference>
<comment type="similarity">
    <text evidence="1">Belongs to the VgrG protein family.</text>
</comment>
<dbReference type="Pfam" id="PF05954">
    <property type="entry name" value="Phage_GPD"/>
    <property type="match status" value="1"/>
</dbReference>
<proteinExistence type="inferred from homology"/>
<dbReference type="InterPro" id="IPR054030">
    <property type="entry name" value="Gp5_Vgr_C"/>
</dbReference>
<dbReference type="SUPFAM" id="SSF69279">
    <property type="entry name" value="Phage tail proteins"/>
    <property type="match status" value="2"/>
</dbReference>
<dbReference type="Proteomes" id="UP000326944">
    <property type="component" value="Chromosome"/>
</dbReference>
<dbReference type="SUPFAM" id="SSF69349">
    <property type="entry name" value="Phage fibre proteins"/>
    <property type="match status" value="1"/>
</dbReference>